<dbReference type="InParanoid" id="A0A212F061"/>
<name>A0A212F061_DANPL</name>
<evidence type="ECO:0000256" key="2">
    <source>
        <dbReference type="SAM" id="SignalP"/>
    </source>
</evidence>
<protein>
    <recommendedName>
        <fullName evidence="5">Secreted protein</fullName>
    </recommendedName>
</protein>
<proteinExistence type="predicted"/>
<sequence>MSCVQHILQFFLFSALFHFIRCNRRSGNDNGDPLDDLKGPQGIPGQGPAGWAGEADKNRFTMPSTTMVMIYRKTEKRIEFKQTCNYLVYYCLHAYRHVFNTLYV</sequence>
<accession>A0A212F061</accession>
<dbReference type="AlphaFoldDB" id="A0A212F061"/>
<reference evidence="3 4" key="1">
    <citation type="journal article" date="2011" name="Cell">
        <title>The monarch butterfly genome yields insights into long-distance migration.</title>
        <authorList>
            <person name="Zhan S."/>
            <person name="Merlin C."/>
            <person name="Boore J.L."/>
            <person name="Reppert S.M."/>
        </authorList>
    </citation>
    <scope>NUCLEOTIDE SEQUENCE [LARGE SCALE GENOMIC DNA]</scope>
    <source>
        <strain evidence="3">F-2</strain>
    </source>
</reference>
<evidence type="ECO:0000313" key="4">
    <source>
        <dbReference type="Proteomes" id="UP000007151"/>
    </source>
</evidence>
<evidence type="ECO:0000313" key="3">
    <source>
        <dbReference type="EMBL" id="OWR47145.1"/>
    </source>
</evidence>
<evidence type="ECO:0000256" key="1">
    <source>
        <dbReference type="SAM" id="MobiDB-lite"/>
    </source>
</evidence>
<evidence type="ECO:0008006" key="5">
    <source>
        <dbReference type="Google" id="ProtNLM"/>
    </source>
</evidence>
<feature type="region of interest" description="Disordered" evidence="1">
    <location>
        <begin position="28"/>
        <end position="49"/>
    </location>
</feature>
<dbReference type="Proteomes" id="UP000007151">
    <property type="component" value="Unassembled WGS sequence"/>
</dbReference>
<keyword evidence="2" id="KW-0732">Signal</keyword>
<dbReference type="EMBL" id="AGBW02011148">
    <property type="protein sequence ID" value="OWR47145.1"/>
    <property type="molecule type" value="Genomic_DNA"/>
</dbReference>
<feature type="chain" id="PRO_5012690832" description="Secreted protein" evidence="2">
    <location>
        <begin position="23"/>
        <end position="104"/>
    </location>
</feature>
<keyword evidence="4" id="KW-1185">Reference proteome</keyword>
<comment type="caution">
    <text evidence="3">The sequence shown here is derived from an EMBL/GenBank/DDBJ whole genome shotgun (WGS) entry which is preliminary data.</text>
</comment>
<gene>
    <name evidence="3" type="ORF">KGM_203089</name>
</gene>
<organism evidence="3 4">
    <name type="scientific">Danaus plexippus plexippus</name>
    <dbReference type="NCBI Taxonomy" id="278856"/>
    <lineage>
        <taxon>Eukaryota</taxon>
        <taxon>Metazoa</taxon>
        <taxon>Ecdysozoa</taxon>
        <taxon>Arthropoda</taxon>
        <taxon>Hexapoda</taxon>
        <taxon>Insecta</taxon>
        <taxon>Pterygota</taxon>
        <taxon>Neoptera</taxon>
        <taxon>Endopterygota</taxon>
        <taxon>Lepidoptera</taxon>
        <taxon>Glossata</taxon>
        <taxon>Ditrysia</taxon>
        <taxon>Papilionoidea</taxon>
        <taxon>Nymphalidae</taxon>
        <taxon>Danainae</taxon>
        <taxon>Danaini</taxon>
        <taxon>Danaina</taxon>
        <taxon>Danaus</taxon>
        <taxon>Danaus</taxon>
    </lineage>
</organism>
<feature type="signal peptide" evidence="2">
    <location>
        <begin position="1"/>
        <end position="22"/>
    </location>
</feature>
<dbReference type="KEGG" id="dpl:KGM_203089"/>